<proteinExistence type="predicted"/>
<evidence type="ECO:0000256" key="5">
    <source>
        <dbReference type="ARBA" id="ARBA00023242"/>
    </source>
</evidence>
<dbReference type="PANTHER" id="PTHR34436:SF1">
    <property type="entry name" value="CENTROMERE PROTEIN M"/>
    <property type="match status" value="1"/>
</dbReference>
<evidence type="ECO:0000313" key="8">
    <source>
        <dbReference type="RefSeq" id="XP_006867443.1"/>
    </source>
</evidence>
<protein>
    <recommendedName>
        <fullName evidence="3">Centromere protein M</fullName>
    </recommendedName>
</protein>
<evidence type="ECO:0000256" key="2">
    <source>
        <dbReference type="ARBA" id="ARBA00004584"/>
    </source>
</evidence>
<reference evidence="8" key="1">
    <citation type="submission" date="2025-08" db="UniProtKB">
        <authorList>
            <consortium name="RefSeq"/>
        </authorList>
    </citation>
    <scope>IDENTIFICATION</scope>
    <source>
        <tissue evidence="8">Spleen</tissue>
    </source>
</reference>
<keyword evidence="7" id="KW-1185">Reference proteome</keyword>
<evidence type="ECO:0000256" key="1">
    <source>
        <dbReference type="ARBA" id="ARBA00004123"/>
    </source>
</evidence>
<keyword evidence="5" id="KW-0539">Nucleus</keyword>
<evidence type="ECO:0000256" key="4">
    <source>
        <dbReference type="ARBA" id="ARBA00022454"/>
    </source>
</evidence>
<dbReference type="AlphaFoldDB" id="A0A9B0TMC4"/>
<dbReference type="PANTHER" id="PTHR34436">
    <property type="entry name" value="CENTROMERE PROTEIN M"/>
    <property type="match status" value="1"/>
</dbReference>
<dbReference type="InterPro" id="IPR020987">
    <property type="entry name" value="Centromere_Cenp-M"/>
</dbReference>
<comment type="subcellular location">
    <subcellularLocation>
        <location evidence="2">Chromosome</location>
        <location evidence="2">Centromere</location>
    </subcellularLocation>
    <subcellularLocation>
        <location evidence="1">Nucleus</location>
    </subcellularLocation>
</comment>
<dbReference type="InterPro" id="IPR027417">
    <property type="entry name" value="P-loop_NTPase"/>
</dbReference>
<name>A0A9B0TMC4_CHRAS</name>
<dbReference type="GO" id="GO:0005634">
    <property type="term" value="C:nucleus"/>
    <property type="evidence" value="ECO:0007669"/>
    <property type="project" value="UniProtKB-SubCell"/>
</dbReference>
<organism evidence="7 8">
    <name type="scientific">Chrysochloris asiatica</name>
    <name type="common">Cape golden mole</name>
    <dbReference type="NCBI Taxonomy" id="185453"/>
    <lineage>
        <taxon>Eukaryota</taxon>
        <taxon>Metazoa</taxon>
        <taxon>Chordata</taxon>
        <taxon>Craniata</taxon>
        <taxon>Vertebrata</taxon>
        <taxon>Euteleostomi</taxon>
        <taxon>Mammalia</taxon>
        <taxon>Eutheria</taxon>
        <taxon>Afrotheria</taxon>
        <taxon>Chrysochloridae</taxon>
        <taxon>Chrysochlorinae</taxon>
        <taxon>Chrysochloris</taxon>
    </lineage>
</organism>
<dbReference type="OrthoDB" id="2386686at2759"/>
<evidence type="ECO:0000256" key="3">
    <source>
        <dbReference type="ARBA" id="ARBA00016382"/>
    </source>
</evidence>
<dbReference type="Pfam" id="PF11111">
    <property type="entry name" value="CENP-M"/>
    <property type="match status" value="1"/>
</dbReference>
<evidence type="ECO:0000313" key="7">
    <source>
        <dbReference type="Proteomes" id="UP000504623"/>
    </source>
</evidence>
<evidence type="ECO:0000256" key="6">
    <source>
        <dbReference type="ARBA" id="ARBA00023328"/>
    </source>
</evidence>
<keyword evidence="6" id="KW-0137">Centromere</keyword>
<gene>
    <name evidence="8" type="primary">LOC102839109</name>
</gene>
<dbReference type="GO" id="GO:0000775">
    <property type="term" value="C:chromosome, centromeric region"/>
    <property type="evidence" value="ECO:0007669"/>
    <property type="project" value="UniProtKB-SubCell"/>
</dbReference>
<dbReference type="Gene3D" id="3.40.50.300">
    <property type="entry name" value="P-loop containing nucleotide triphosphate hydrolases"/>
    <property type="match status" value="1"/>
</dbReference>
<dbReference type="GeneID" id="102839109"/>
<keyword evidence="4" id="KW-0158">Chromosome</keyword>
<accession>A0A9B0TMC4</accession>
<dbReference type="Proteomes" id="UP000504623">
    <property type="component" value="Unplaced"/>
</dbReference>
<sequence>MAAEDLNTVFSHQQSNLVQLAELSDDLFSSLGEKVFRPLDKLPQLNTPTILLVSTEEALLQQLVDKMLREDCASQLLVHLAKSLPLPSNVTRPRIDLIVFAVSLHSKHSLQNVQESLRQVDTSFFLGRVCFLAIGAGQENHCSVHHQTILKLARTYQSPLLFTDLKTEGFLVAMAQPLVRMLQICAGHTPGVSTLSLLPLQSSESPFLKDL</sequence>
<dbReference type="RefSeq" id="XP_006867443.1">
    <property type="nucleotide sequence ID" value="XM_006867381.1"/>
</dbReference>